<proteinExistence type="predicted"/>
<dbReference type="Pfam" id="PF25987">
    <property type="entry name" value="PRRT3"/>
    <property type="match status" value="1"/>
</dbReference>
<dbReference type="PANTHER" id="PTHR35578:SF6">
    <property type="entry name" value="PROLINE-RICH TRANSMEMBRANE PROTEIN 4"/>
    <property type="match status" value="1"/>
</dbReference>
<reference evidence="10" key="2">
    <citation type="journal article" date="2021" name="Genome Biol. Evol.">
        <title>Developing a high-quality reference genome for a parasitic bivalve with doubly uniparental inheritance (Bivalvia: Unionida).</title>
        <authorList>
            <person name="Smith C.H."/>
        </authorList>
    </citation>
    <scope>NUCLEOTIDE SEQUENCE</scope>
    <source>
        <strain evidence="10">CHS0354</strain>
        <tissue evidence="10">Mantle</tissue>
    </source>
</reference>
<evidence type="ECO:0000256" key="8">
    <source>
        <dbReference type="SAM" id="Phobius"/>
    </source>
</evidence>
<sequence>MEDQTSETSKDIDSDGSFQSRRKKRKIPFRYNDLQSLSGNGRSRVRSRRQYANSSAIMGETDSSDSKMHHAGSPSKPCELDKQNSARSVISETEFLNKSFEPFLTCGSDAEERSTCGAELLQTISMQGNNFSLTPTTNSGVCIEEENLYCRSTEVLLEDFTLESGYLADIENEQTEKDEMIQSICSPSLDNEMIAHKIPIIATRSFSHLSFYMTRKCRMVQRVVSIGYGIGFLFIVNTIFVLYAVFGVYGVFSTLSVVSPWPWFLFQILHRSVEFCLLTLLLVATSIIMRFIAYGRSRSKRLIKKRNKNINLSIHHAKHDL</sequence>
<feature type="transmembrane region" description="Helical" evidence="8">
    <location>
        <begin position="223"/>
        <end position="252"/>
    </location>
</feature>
<evidence type="ECO:0000313" key="10">
    <source>
        <dbReference type="EMBL" id="KAK3594434.1"/>
    </source>
</evidence>
<gene>
    <name evidence="10" type="ORF">CHS0354_000256</name>
</gene>
<dbReference type="PANTHER" id="PTHR35578">
    <property type="entry name" value="PROLINE-RICH TRANSMEMBRANE PROTEIN 4-RELATED"/>
    <property type="match status" value="1"/>
</dbReference>
<evidence type="ECO:0000259" key="9">
    <source>
        <dbReference type="Pfam" id="PF25987"/>
    </source>
</evidence>
<dbReference type="Proteomes" id="UP001195483">
    <property type="component" value="Unassembled WGS sequence"/>
</dbReference>
<keyword evidence="11" id="KW-1185">Reference proteome</keyword>
<dbReference type="InterPro" id="IPR059081">
    <property type="entry name" value="PRRT3-4"/>
</dbReference>
<dbReference type="EMBL" id="JAEAOA010000065">
    <property type="protein sequence ID" value="KAK3594434.1"/>
    <property type="molecule type" value="Genomic_DNA"/>
</dbReference>
<protein>
    <recommendedName>
        <fullName evidence="9">Proline-rich transmembrane protein 3/4 domain-containing protein</fullName>
    </recommendedName>
</protein>
<evidence type="ECO:0000256" key="5">
    <source>
        <dbReference type="ARBA" id="ARBA00022989"/>
    </source>
</evidence>
<keyword evidence="3 8" id="KW-0812">Transmembrane</keyword>
<dbReference type="InterPro" id="IPR052836">
    <property type="entry name" value="PRRT_domain-containing"/>
</dbReference>
<evidence type="ECO:0000256" key="3">
    <source>
        <dbReference type="ARBA" id="ARBA00022692"/>
    </source>
</evidence>
<evidence type="ECO:0000256" key="4">
    <source>
        <dbReference type="ARBA" id="ARBA00022729"/>
    </source>
</evidence>
<reference evidence="10" key="1">
    <citation type="journal article" date="2021" name="Genome Biol. Evol.">
        <title>A High-Quality Reference Genome for a Parasitic Bivalve with Doubly Uniparental Inheritance (Bivalvia: Unionida).</title>
        <authorList>
            <person name="Smith C.H."/>
        </authorList>
    </citation>
    <scope>NUCLEOTIDE SEQUENCE</scope>
    <source>
        <strain evidence="10">CHS0354</strain>
    </source>
</reference>
<evidence type="ECO:0000256" key="1">
    <source>
        <dbReference type="ARBA" id="ARBA00004141"/>
    </source>
</evidence>
<comment type="caution">
    <text evidence="10">The sequence shown here is derived from an EMBL/GenBank/DDBJ whole genome shotgun (WGS) entry which is preliminary data.</text>
</comment>
<keyword evidence="6 8" id="KW-0472">Membrane</keyword>
<keyword evidence="4" id="KW-0732">Signal</keyword>
<dbReference type="AlphaFoldDB" id="A0AAE0VYA4"/>
<organism evidence="10 11">
    <name type="scientific">Potamilus streckersoni</name>
    <dbReference type="NCBI Taxonomy" id="2493646"/>
    <lineage>
        <taxon>Eukaryota</taxon>
        <taxon>Metazoa</taxon>
        <taxon>Spiralia</taxon>
        <taxon>Lophotrochozoa</taxon>
        <taxon>Mollusca</taxon>
        <taxon>Bivalvia</taxon>
        <taxon>Autobranchia</taxon>
        <taxon>Heteroconchia</taxon>
        <taxon>Palaeoheterodonta</taxon>
        <taxon>Unionida</taxon>
        <taxon>Unionoidea</taxon>
        <taxon>Unionidae</taxon>
        <taxon>Ambleminae</taxon>
        <taxon>Lampsilini</taxon>
        <taxon>Potamilus</taxon>
    </lineage>
</organism>
<feature type="domain" description="Proline-rich transmembrane protein 3/4" evidence="9">
    <location>
        <begin position="225"/>
        <end position="287"/>
    </location>
</feature>
<evidence type="ECO:0000256" key="7">
    <source>
        <dbReference type="SAM" id="MobiDB-lite"/>
    </source>
</evidence>
<evidence type="ECO:0000313" key="11">
    <source>
        <dbReference type="Proteomes" id="UP001195483"/>
    </source>
</evidence>
<keyword evidence="5 8" id="KW-1133">Transmembrane helix</keyword>
<evidence type="ECO:0000256" key="2">
    <source>
        <dbReference type="ARBA" id="ARBA00022553"/>
    </source>
</evidence>
<comment type="subcellular location">
    <subcellularLocation>
        <location evidence="1">Membrane</location>
        <topology evidence="1">Multi-pass membrane protein</topology>
    </subcellularLocation>
</comment>
<name>A0AAE0VYA4_9BIVA</name>
<feature type="region of interest" description="Disordered" evidence="7">
    <location>
        <begin position="1"/>
        <end position="83"/>
    </location>
</feature>
<reference evidence="10" key="3">
    <citation type="submission" date="2023-05" db="EMBL/GenBank/DDBJ databases">
        <authorList>
            <person name="Smith C.H."/>
        </authorList>
    </citation>
    <scope>NUCLEOTIDE SEQUENCE</scope>
    <source>
        <strain evidence="10">CHS0354</strain>
        <tissue evidence="10">Mantle</tissue>
    </source>
</reference>
<keyword evidence="2" id="KW-0597">Phosphoprotein</keyword>
<accession>A0AAE0VYA4</accession>
<evidence type="ECO:0000256" key="6">
    <source>
        <dbReference type="ARBA" id="ARBA00023136"/>
    </source>
</evidence>
<feature type="transmembrane region" description="Helical" evidence="8">
    <location>
        <begin position="272"/>
        <end position="293"/>
    </location>
</feature>